<proteinExistence type="predicted"/>
<keyword evidence="2" id="KW-1185">Reference proteome</keyword>
<gene>
    <name evidence="1" type="ORF">BDN72DRAFT_856251</name>
</gene>
<organism evidence="1 2">
    <name type="scientific">Pluteus cervinus</name>
    <dbReference type="NCBI Taxonomy" id="181527"/>
    <lineage>
        <taxon>Eukaryota</taxon>
        <taxon>Fungi</taxon>
        <taxon>Dikarya</taxon>
        <taxon>Basidiomycota</taxon>
        <taxon>Agaricomycotina</taxon>
        <taxon>Agaricomycetes</taxon>
        <taxon>Agaricomycetidae</taxon>
        <taxon>Agaricales</taxon>
        <taxon>Pluteineae</taxon>
        <taxon>Pluteaceae</taxon>
        <taxon>Pluteus</taxon>
    </lineage>
</organism>
<reference evidence="1 2" key="1">
    <citation type="journal article" date="2019" name="Nat. Ecol. Evol.">
        <title>Megaphylogeny resolves global patterns of mushroom evolution.</title>
        <authorList>
            <person name="Varga T."/>
            <person name="Krizsan K."/>
            <person name="Foldi C."/>
            <person name="Dima B."/>
            <person name="Sanchez-Garcia M."/>
            <person name="Sanchez-Ramirez S."/>
            <person name="Szollosi G.J."/>
            <person name="Szarkandi J.G."/>
            <person name="Papp V."/>
            <person name="Albert L."/>
            <person name="Andreopoulos W."/>
            <person name="Angelini C."/>
            <person name="Antonin V."/>
            <person name="Barry K.W."/>
            <person name="Bougher N.L."/>
            <person name="Buchanan P."/>
            <person name="Buyck B."/>
            <person name="Bense V."/>
            <person name="Catcheside P."/>
            <person name="Chovatia M."/>
            <person name="Cooper J."/>
            <person name="Damon W."/>
            <person name="Desjardin D."/>
            <person name="Finy P."/>
            <person name="Geml J."/>
            <person name="Haridas S."/>
            <person name="Hughes K."/>
            <person name="Justo A."/>
            <person name="Karasinski D."/>
            <person name="Kautmanova I."/>
            <person name="Kiss B."/>
            <person name="Kocsube S."/>
            <person name="Kotiranta H."/>
            <person name="LaButti K.M."/>
            <person name="Lechner B.E."/>
            <person name="Liimatainen K."/>
            <person name="Lipzen A."/>
            <person name="Lukacs Z."/>
            <person name="Mihaltcheva S."/>
            <person name="Morgado L.N."/>
            <person name="Niskanen T."/>
            <person name="Noordeloos M.E."/>
            <person name="Ohm R.A."/>
            <person name="Ortiz-Santana B."/>
            <person name="Ovrebo C."/>
            <person name="Racz N."/>
            <person name="Riley R."/>
            <person name="Savchenko A."/>
            <person name="Shiryaev A."/>
            <person name="Soop K."/>
            <person name="Spirin V."/>
            <person name="Szebenyi C."/>
            <person name="Tomsovsky M."/>
            <person name="Tulloss R.E."/>
            <person name="Uehling J."/>
            <person name="Grigoriev I.V."/>
            <person name="Vagvolgyi C."/>
            <person name="Papp T."/>
            <person name="Martin F.M."/>
            <person name="Miettinen O."/>
            <person name="Hibbett D.S."/>
            <person name="Nagy L.G."/>
        </authorList>
    </citation>
    <scope>NUCLEOTIDE SEQUENCE [LARGE SCALE GENOMIC DNA]</scope>
    <source>
        <strain evidence="1 2">NL-1719</strain>
    </source>
</reference>
<evidence type="ECO:0000313" key="1">
    <source>
        <dbReference type="EMBL" id="TFK71322.1"/>
    </source>
</evidence>
<dbReference type="EMBL" id="ML208299">
    <property type="protein sequence ID" value="TFK71322.1"/>
    <property type="molecule type" value="Genomic_DNA"/>
</dbReference>
<protein>
    <submittedName>
        <fullName evidence="1">Uncharacterized protein</fullName>
    </submittedName>
</protein>
<evidence type="ECO:0000313" key="2">
    <source>
        <dbReference type="Proteomes" id="UP000308600"/>
    </source>
</evidence>
<accession>A0ACD3B133</accession>
<dbReference type="Proteomes" id="UP000308600">
    <property type="component" value="Unassembled WGS sequence"/>
</dbReference>
<sequence>MFAIRLCVIWLKTRGHTTYATSHAARPAHPPHIPRRKISAQGTNAKLGIEEARRFLLRACSSQTKKPRSSRTPALPDDGASSDGVGSLYDRKSYSDDGKPEGEDEAAFENDDEWVPSSCRSDTPANDEVTAVQASRAPSLDRSQEPTIDEVSPDEDEATAARNLQPQSSRKPPQPAHRTPRRAPPADVDMEEPEEATRKRRRSEVDRDHINVQDSDDGRSQLLLPSHRSQNGIIQPVNPSKKVRIHPLIPQKPNKRRSTSTATPSHRRSTRQSKGGKRPETQLKFYGSGWQKVLTSGKAKLHLHIVTVNAFSTFGAGIKLASGFLKQAQKEHKKIGTVVEAGQYHEGNMSNCIQKEGSTYRSTGRKIADASVRDCYGYPTKEKSVFLDEDQREEAETMIKLGTFLHLYNEDGTIFRNFEDESISTFCISFYYGENGLAREFPDFFAGRLPPRALAFGCLSIYHALRNLARKRNETLIEFRTTAYQQKYEEVCGVMDRILLTPQSKTCQEFEAYLAKLASAGSVLLETGAPTASTSSTGWAFKE</sequence>
<name>A0ACD3B133_9AGAR</name>